<dbReference type="RefSeq" id="WP_112086916.1">
    <property type="nucleotide sequence ID" value="NZ_QLSV01000014.1"/>
</dbReference>
<keyword evidence="1" id="KW-0812">Transmembrane</keyword>
<gene>
    <name evidence="2" type="ORF">B0I10_11418</name>
</gene>
<accession>A0A328WKC1</accession>
<dbReference type="Proteomes" id="UP000249518">
    <property type="component" value="Unassembled WGS sequence"/>
</dbReference>
<keyword evidence="1" id="KW-1133">Transmembrane helix</keyword>
<dbReference type="AlphaFoldDB" id="A0A328WKC1"/>
<evidence type="ECO:0000313" key="3">
    <source>
        <dbReference type="Proteomes" id="UP000249518"/>
    </source>
</evidence>
<feature type="transmembrane region" description="Helical" evidence="1">
    <location>
        <begin position="6"/>
        <end position="30"/>
    </location>
</feature>
<evidence type="ECO:0000256" key="1">
    <source>
        <dbReference type="SAM" id="Phobius"/>
    </source>
</evidence>
<name>A0A328WKC1_9FLAO</name>
<protein>
    <submittedName>
        <fullName evidence="2">Uncharacterized protein</fullName>
    </submittedName>
</protein>
<sequence length="138" mass="16133">MTKRAWKIILVVGLLCILGYAGVWVTYYFAMEKANKEGLEMSCKENIEKEFVGRIIDINTFDYSDFMEGRFFNLHIRINDSTKEYIDYHYNLKPNKEILDFAKVGQQAVKMKGEDTFKLTDSTGIERIFKIAKCAKFE</sequence>
<keyword evidence="3" id="KW-1185">Reference proteome</keyword>
<comment type="caution">
    <text evidence="2">The sequence shown here is derived from an EMBL/GenBank/DDBJ whole genome shotgun (WGS) entry which is preliminary data.</text>
</comment>
<proteinExistence type="predicted"/>
<dbReference type="EMBL" id="QLSV01000014">
    <property type="protein sequence ID" value="RAR46802.1"/>
    <property type="molecule type" value="Genomic_DNA"/>
</dbReference>
<reference evidence="2 3" key="1">
    <citation type="submission" date="2018-06" db="EMBL/GenBank/DDBJ databases">
        <title>Genomic Encyclopedia of Type Strains, Phase III (KMG-III): the genomes of soil and plant-associated and newly described type strains.</title>
        <authorList>
            <person name="Whitman W."/>
        </authorList>
    </citation>
    <scope>NUCLEOTIDE SEQUENCE [LARGE SCALE GENOMIC DNA]</scope>
    <source>
        <strain evidence="2 3">CGMCC 1.12504</strain>
    </source>
</reference>
<evidence type="ECO:0000313" key="2">
    <source>
        <dbReference type="EMBL" id="RAR46802.1"/>
    </source>
</evidence>
<keyword evidence="1" id="KW-0472">Membrane</keyword>
<organism evidence="2 3">
    <name type="scientific">Flavobacterium lacus</name>
    <dbReference type="NCBI Taxonomy" id="1353778"/>
    <lineage>
        <taxon>Bacteria</taxon>
        <taxon>Pseudomonadati</taxon>
        <taxon>Bacteroidota</taxon>
        <taxon>Flavobacteriia</taxon>
        <taxon>Flavobacteriales</taxon>
        <taxon>Flavobacteriaceae</taxon>
        <taxon>Flavobacterium</taxon>
    </lineage>
</organism>